<sequence>MSDAFVRGVGFIRRRCQPCLVLSGFVGALPLATASPPNGLAGLIVASRKATKGKAMQIAVSSQNRKTITEHAGKCRKFWIYKIDKGEISDKRLLELPMEQTLHASHHQLPGPLAAISVLISGSIGAGLHHRLMQAGIQPIITMEESPDMAVAAYLEGRLDRLPIDHRHQCHGHGHTLSCGTNRR</sequence>
<evidence type="ECO:0000313" key="4">
    <source>
        <dbReference type="Proteomes" id="UP000697998"/>
    </source>
</evidence>
<feature type="domain" description="Dinitrogenase iron-molybdenum cofactor biosynthesis" evidence="2">
    <location>
        <begin position="66"/>
        <end position="155"/>
    </location>
</feature>
<evidence type="ECO:0000256" key="1">
    <source>
        <dbReference type="ARBA" id="ARBA00023231"/>
    </source>
</evidence>
<gene>
    <name evidence="3" type="ORF">IPJ27_08285</name>
</gene>
<dbReference type="AlphaFoldDB" id="A0A935PZ47"/>
<dbReference type="Pfam" id="PF02579">
    <property type="entry name" value="Nitro_FeMo-Co"/>
    <property type="match status" value="1"/>
</dbReference>
<keyword evidence="1" id="KW-0535">Nitrogen fixation</keyword>
<name>A0A935PZ47_9PROT</name>
<evidence type="ECO:0000313" key="3">
    <source>
        <dbReference type="EMBL" id="MBK7674756.1"/>
    </source>
</evidence>
<dbReference type="InterPro" id="IPR003731">
    <property type="entry name" value="Di-Nase_FeMo-co_biosynth"/>
</dbReference>
<protein>
    <recommendedName>
        <fullName evidence="2">Dinitrogenase iron-molybdenum cofactor biosynthesis domain-containing protein</fullName>
    </recommendedName>
</protein>
<reference evidence="3 4" key="1">
    <citation type="submission" date="2020-10" db="EMBL/GenBank/DDBJ databases">
        <title>Connecting structure to function with the recovery of over 1000 high-quality activated sludge metagenome-assembled genomes encoding full-length rRNA genes using long-read sequencing.</title>
        <authorList>
            <person name="Singleton C.M."/>
            <person name="Petriglieri F."/>
            <person name="Kristensen J.M."/>
            <person name="Kirkegaard R.H."/>
            <person name="Michaelsen T.Y."/>
            <person name="Andersen M.H."/>
            <person name="Karst S.M."/>
            <person name="Dueholm M.S."/>
            <person name="Nielsen P.H."/>
            <person name="Albertsen M."/>
        </authorList>
    </citation>
    <scope>NUCLEOTIDE SEQUENCE [LARGE SCALE GENOMIC DNA]</scope>
    <source>
        <strain evidence="3">EsbW_18-Q3-R4-48_BATAC.285</strain>
    </source>
</reference>
<accession>A0A935PZ47</accession>
<evidence type="ECO:0000259" key="2">
    <source>
        <dbReference type="Pfam" id="PF02579"/>
    </source>
</evidence>
<proteinExistence type="predicted"/>
<dbReference type="Gene3D" id="3.30.420.130">
    <property type="entry name" value="Dinitrogenase iron-molybdenum cofactor biosynthesis domain"/>
    <property type="match status" value="1"/>
</dbReference>
<dbReference type="SUPFAM" id="SSF53146">
    <property type="entry name" value="Nitrogenase accessory factor-like"/>
    <property type="match status" value="1"/>
</dbReference>
<comment type="caution">
    <text evidence="3">The sequence shown here is derived from an EMBL/GenBank/DDBJ whole genome shotgun (WGS) entry which is preliminary data.</text>
</comment>
<organism evidence="3 4">
    <name type="scientific">Candidatus Accumulibacter proximus</name>
    <dbReference type="NCBI Taxonomy" id="2954385"/>
    <lineage>
        <taxon>Bacteria</taxon>
        <taxon>Pseudomonadati</taxon>
        <taxon>Pseudomonadota</taxon>
        <taxon>Betaproteobacteria</taxon>
        <taxon>Candidatus Accumulibacter</taxon>
    </lineage>
</organism>
<dbReference type="InterPro" id="IPR036105">
    <property type="entry name" value="DiNase_FeMo-co_biosyn_sf"/>
</dbReference>
<dbReference type="Proteomes" id="UP000697998">
    <property type="component" value="Unassembled WGS sequence"/>
</dbReference>
<dbReference type="EMBL" id="JADJMH010000005">
    <property type="protein sequence ID" value="MBK7674756.1"/>
    <property type="molecule type" value="Genomic_DNA"/>
</dbReference>